<dbReference type="InterPro" id="IPR023214">
    <property type="entry name" value="HAD_sf"/>
</dbReference>
<dbReference type="AlphaFoldDB" id="A0A1W6LBL9"/>
<dbReference type="SUPFAM" id="SSF56784">
    <property type="entry name" value="HAD-like"/>
    <property type="match status" value="1"/>
</dbReference>
<dbReference type="PANTHER" id="PTHR43344">
    <property type="entry name" value="PHOSPHOSERINE PHOSPHATASE"/>
    <property type="match status" value="1"/>
</dbReference>
<sequence>MTKNLCLFDLDHTLLPLDSDHTWGEFVIRQGWVDAESYRAGNNAFYAKYQAGTLDIHEYIAYCTAPWRDRSAAELAAAHDRFMNEDILPAIHPVAVDLVRKHQAQGDLVALVTATNEFVTGPIAKAFGIDHLLAVNLERDASGKVTGRIAGTPSFREGKVTRTAEWLTGMGLSYESFGRIHMYSDSANDLPLMEQATDPVATNPAPSLETIARERGWPILKLFP</sequence>
<dbReference type="InterPro" id="IPR006385">
    <property type="entry name" value="HAD_hydro_SerB1"/>
</dbReference>
<evidence type="ECO:0000256" key="1">
    <source>
        <dbReference type="ARBA" id="ARBA00022723"/>
    </source>
</evidence>
<dbReference type="GO" id="GO:0016787">
    <property type="term" value="F:hydrolase activity"/>
    <property type="evidence" value="ECO:0007669"/>
    <property type="project" value="UniProtKB-KW"/>
</dbReference>
<reference evidence="4 5" key="1">
    <citation type="submission" date="2016-04" db="EMBL/GenBank/DDBJ databases">
        <title>Complete genome sequence of natural rubber-degrading, novel Gram-negative bacterium, Rhizobacter gummiphilus strain NS21.</title>
        <authorList>
            <person name="Tabata M."/>
            <person name="Kasai D."/>
            <person name="Fukuda M."/>
        </authorList>
    </citation>
    <scope>NUCLEOTIDE SEQUENCE [LARGE SCALE GENOMIC DNA]</scope>
    <source>
        <strain evidence="4 5">NS21</strain>
    </source>
</reference>
<dbReference type="PANTHER" id="PTHR43344:SF13">
    <property type="entry name" value="PHOSPHATASE RV3661-RELATED"/>
    <property type="match status" value="1"/>
</dbReference>
<dbReference type="InterPro" id="IPR036412">
    <property type="entry name" value="HAD-like_sf"/>
</dbReference>
<dbReference type="Proteomes" id="UP000193427">
    <property type="component" value="Chromosome"/>
</dbReference>
<dbReference type="CDD" id="cd02612">
    <property type="entry name" value="HAD_PGPPase"/>
    <property type="match status" value="1"/>
</dbReference>
<protein>
    <submittedName>
        <fullName evidence="4">Phosphoserine phosphatase</fullName>
    </submittedName>
</protein>
<organism evidence="4 5">
    <name type="scientific">Piscinibacter gummiphilus</name>
    <dbReference type="NCBI Taxonomy" id="946333"/>
    <lineage>
        <taxon>Bacteria</taxon>
        <taxon>Pseudomonadati</taxon>
        <taxon>Pseudomonadota</taxon>
        <taxon>Betaproteobacteria</taxon>
        <taxon>Burkholderiales</taxon>
        <taxon>Sphaerotilaceae</taxon>
        <taxon>Piscinibacter</taxon>
    </lineage>
</organism>
<dbReference type="NCBIfam" id="TIGR01490">
    <property type="entry name" value="HAD-SF-IB-hyp1"/>
    <property type="match status" value="1"/>
</dbReference>
<evidence type="ECO:0000313" key="4">
    <source>
        <dbReference type="EMBL" id="ARN21671.1"/>
    </source>
</evidence>
<dbReference type="EMBL" id="CP015118">
    <property type="protein sequence ID" value="ARN21671.1"/>
    <property type="molecule type" value="Genomic_DNA"/>
</dbReference>
<dbReference type="Pfam" id="PF12710">
    <property type="entry name" value="HAD"/>
    <property type="match status" value="1"/>
</dbReference>
<evidence type="ECO:0000256" key="2">
    <source>
        <dbReference type="ARBA" id="ARBA00022801"/>
    </source>
</evidence>
<accession>A0A1W6LBL9</accession>
<gene>
    <name evidence="4" type="ORF">A4W93_18210</name>
</gene>
<evidence type="ECO:0000313" key="5">
    <source>
        <dbReference type="Proteomes" id="UP000193427"/>
    </source>
</evidence>
<dbReference type="RefSeq" id="WP_085751966.1">
    <property type="nucleotide sequence ID" value="NZ_BSPR01000011.1"/>
</dbReference>
<dbReference type="InterPro" id="IPR050582">
    <property type="entry name" value="HAD-like_SerB"/>
</dbReference>
<keyword evidence="5" id="KW-1185">Reference proteome</keyword>
<keyword evidence="2" id="KW-0378">Hydrolase</keyword>
<evidence type="ECO:0000256" key="3">
    <source>
        <dbReference type="ARBA" id="ARBA00022842"/>
    </source>
</evidence>
<dbReference type="OrthoDB" id="9784466at2"/>
<dbReference type="Gene3D" id="3.40.50.1000">
    <property type="entry name" value="HAD superfamily/HAD-like"/>
    <property type="match status" value="1"/>
</dbReference>
<proteinExistence type="predicted"/>
<dbReference type="Gene3D" id="1.20.1440.100">
    <property type="entry name" value="SG protein - dephosphorylation function"/>
    <property type="match status" value="1"/>
</dbReference>
<dbReference type="STRING" id="946333.A4W93_18210"/>
<dbReference type="KEGG" id="rgu:A4W93_18210"/>
<dbReference type="GO" id="GO:0046872">
    <property type="term" value="F:metal ion binding"/>
    <property type="evidence" value="ECO:0007669"/>
    <property type="project" value="UniProtKB-KW"/>
</dbReference>
<keyword evidence="1" id="KW-0479">Metal-binding</keyword>
<dbReference type="NCBIfam" id="TIGR01488">
    <property type="entry name" value="HAD-SF-IB"/>
    <property type="match status" value="1"/>
</dbReference>
<keyword evidence="3" id="KW-0460">Magnesium</keyword>
<name>A0A1W6LBL9_9BURK</name>